<comment type="caution">
    <text evidence="5">The sequence shown here is derived from an EMBL/GenBank/DDBJ whole genome shotgun (WGS) entry which is preliminary data.</text>
</comment>
<feature type="compositionally biased region" description="Polar residues" evidence="3">
    <location>
        <begin position="69"/>
        <end position="82"/>
    </location>
</feature>
<feature type="domain" description="PPIase cyclophilin-type" evidence="4">
    <location>
        <begin position="35"/>
        <end position="202"/>
    </location>
</feature>
<comment type="catalytic activity">
    <reaction evidence="1 2">
        <text>[protein]-peptidylproline (omega=180) = [protein]-peptidylproline (omega=0)</text>
        <dbReference type="Rhea" id="RHEA:16237"/>
        <dbReference type="Rhea" id="RHEA-COMP:10747"/>
        <dbReference type="Rhea" id="RHEA-COMP:10748"/>
        <dbReference type="ChEBI" id="CHEBI:83833"/>
        <dbReference type="ChEBI" id="CHEBI:83834"/>
        <dbReference type="EC" id="5.2.1.8"/>
    </reaction>
</comment>
<keyword evidence="2" id="KW-0697">Rotamase</keyword>
<dbReference type="SUPFAM" id="SSF50891">
    <property type="entry name" value="Cyclophilin-like"/>
    <property type="match status" value="1"/>
</dbReference>
<gene>
    <name evidence="5" type="ORF">EG328_005705</name>
</gene>
<protein>
    <recommendedName>
        <fullName evidence="2">Peptidyl-prolyl cis-trans isomerase</fullName>
        <shortName evidence="2">PPIase</shortName>
        <ecNumber evidence="2">5.2.1.8</ecNumber>
    </recommendedName>
</protein>
<dbReference type="InterPro" id="IPR029000">
    <property type="entry name" value="Cyclophilin-like_dom_sf"/>
</dbReference>
<evidence type="ECO:0000256" key="2">
    <source>
        <dbReference type="RuleBase" id="RU363019"/>
    </source>
</evidence>
<evidence type="ECO:0000259" key="4">
    <source>
        <dbReference type="PROSITE" id="PS50072"/>
    </source>
</evidence>
<dbReference type="Pfam" id="PF00160">
    <property type="entry name" value="Pro_isomerase"/>
    <property type="match status" value="1"/>
</dbReference>
<feature type="region of interest" description="Disordered" evidence="3">
    <location>
        <begin position="1"/>
        <end position="135"/>
    </location>
</feature>
<evidence type="ECO:0000256" key="1">
    <source>
        <dbReference type="ARBA" id="ARBA00000971"/>
    </source>
</evidence>
<evidence type="ECO:0000313" key="5">
    <source>
        <dbReference type="EMBL" id="KAE9971394.1"/>
    </source>
</evidence>
<keyword evidence="2" id="KW-0413">Isomerase</keyword>
<comment type="similarity">
    <text evidence="2">Belongs to the cyclophilin-type PPIase family.</text>
</comment>
<dbReference type="EMBL" id="WNWS01000300">
    <property type="protein sequence ID" value="KAE9971394.1"/>
    <property type="molecule type" value="Genomic_DNA"/>
</dbReference>
<dbReference type="Gene3D" id="2.40.100.10">
    <property type="entry name" value="Cyclophilin-like"/>
    <property type="match status" value="1"/>
</dbReference>
<feature type="compositionally biased region" description="Polar residues" evidence="3">
    <location>
        <begin position="8"/>
        <end position="20"/>
    </location>
</feature>
<dbReference type="PROSITE" id="PS50072">
    <property type="entry name" value="CSA_PPIASE_2"/>
    <property type="match status" value="1"/>
</dbReference>
<organism evidence="5 6">
    <name type="scientific">Venturia inaequalis</name>
    <name type="common">Apple scab fungus</name>
    <dbReference type="NCBI Taxonomy" id="5025"/>
    <lineage>
        <taxon>Eukaryota</taxon>
        <taxon>Fungi</taxon>
        <taxon>Dikarya</taxon>
        <taxon>Ascomycota</taxon>
        <taxon>Pezizomycotina</taxon>
        <taxon>Dothideomycetes</taxon>
        <taxon>Pleosporomycetidae</taxon>
        <taxon>Venturiales</taxon>
        <taxon>Venturiaceae</taxon>
        <taxon>Venturia</taxon>
    </lineage>
</organism>
<dbReference type="GO" id="GO:0003755">
    <property type="term" value="F:peptidyl-prolyl cis-trans isomerase activity"/>
    <property type="evidence" value="ECO:0007669"/>
    <property type="project" value="UniProtKB-UniRule"/>
</dbReference>
<accession>A0A8H3YS65</accession>
<sequence>MNRHHSAADNQRSSSLSESLGRTVPATRVTPRPSLEQLKLRGSKKHPIYILEDDEDAHEPTSSFKKRITSPSASLDVQNSSQELHRQSDSKVEQTDGTAVVPAANNSPLPPPVTSQGVGGRHTEPTTFPRGLKPMRQDPPLWAECAICFEEGICDWQRGCGPDSDGSQFFITTAITDFLNGRFVIFGEVLSGYDVVDKIQKV</sequence>
<comment type="function">
    <text evidence="2">PPIases accelerate the folding of proteins. It catalyzes the cis-trans isomerization of proline imidic peptide bonds in oligopeptides.</text>
</comment>
<proteinExistence type="inferred from homology"/>
<dbReference type="EC" id="5.2.1.8" evidence="2"/>
<reference evidence="5 6" key="1">
    <citation type="submission" date="2018-12" db="EMBL/GenBank/DDBJ databases">
        <title>Venturia inaequalis Genome Resource.</title>
        <authorList>
            <person name="Lichtner F.J."/>
        </authorList>
    </citation>
    <scope>NUCLEOTIDE SEQUENCE [LARGE SCALE GENOMIC DNA]</scope>
    <source>
        <strain evidence="5 6">120213</strain>
    </source>
</reference>
<dbReference type="AlphaFoldDB" id="A0A8H3YS65"/>
<evidence type="ECO:0000256" key="3">
    <source>
        <dbReference type="SAM" id="MobiDB-lite"/>
    </source>
</evidence>
<evidence type="ECO:0000313" key="6">
    <source>
        <dbReference type="Proteomes" id="UP000447873"/>
    </source>
</evidence>
<dbReference type="InterPro" id="IPR002130">
    <property type="entry name" value="Cyclophilin-type_PPIase_dom"/>
</dbReference>
<dbReference type="Proteomes" id="UP000447873">
    <property type="component" value="Unassembled WGS sequence"/>
</dbReference>
<dbReference type="PRINTS" id="PR00153">
    <property type="entry name" value="CSAPPISMRASE"/>
</dbReference>
<name>A0A8H3YS65_VENIN</name>
<feature type="compositionally biased region" description="Basic and acidic residues" evidence="3">
    <location>
        <begin position="83"/>
        <end position="94"/>
    </location>
</feature>